<keyword evidence="5" id="KW-0175">Coiled coil</keyword>
<protein>
    <submittedName>
        <fullName evidence="9">Sigma factor-like helix-turn-helix DNA-binding protein</fullName>
    </submittedName>
</protein>
<comment type="caution">
    <text evidence="9">The sequence shown here is derived from an EMBL/GenBank/DDBJ whole genome shotgun (WGS) entry which is preliminary data.</text>
</comment>
<dbReference type="Proteomes" id="UP001235133">
    <property type="component" value="Unassembled WGS sequence"/>
</dbReference>
<feature type="domain" description="RNA polymerase sigma factor 70 region 4 type 2" evidence="7">
    <location>
        <begin position="147"/>
        <end position="196"/>
    </location>
</feature>
<dbReference type="RefSeq" id="WP_308870089.1">
    <property type="nucleotide sequence ID" value="NZ_JAVFWO010000010.1"/>
</dbReference>
<evidence type="ECO:0000256" key="4">
    <source>
        <dbReference type="ARBA" id="ARBA00023163"/>
    </source>
</evidence>
<reference evidence="9 10" key="1">
    <citation type="submission" date="2023-08" db="EMBL/GenBank/DDBJ databases">
        <title>Microbacterium psychrotolerans sp. nov., a psychrotolerant bacterium isolated from soil in Heilongjiang Province, China.</title>
        <authorList>
            <person name="An P."/>
            <person name="Zhao D."/>
            <person name="Xiang H."/>
        </authorList>
    </citation>
    <scope>NUCLEOTIDE SEQUENCE [LARGE SCALE GENOMIC DNA]</scope>
    <source>
        <strain evidence="9 10">QXD-8</strain>
    </source>
</reference>
<evidence type="ECO:0000259" key="7">
    <source>
        <dbReference type="Pfam" id="PF08281"/>
    </source>
</evidence>
<dbReference type="InterPro" id="IPR013324">
    <property type="entry name" value="RNA_pol_sigma_r3/r4-like"/>
</dbReference>
<feature type="compositionally biased region" description="Low complexity" evidence="6">
    <location>
        <begin position="24"/>
        <end position="39"/>
    </location>
</feature>
<keyword evidence="4" id="KW-0804">Transcription</keyword>
<dbReference type="InterPro" id="IPR036388">
    <property type="entry name" value="WH-like_DNA-bd_sf"/>
</dbReference>
<feature type="domain" description="DUF6596" evidence="8">
    <location>
        <begin position="214"/>
        <end position="314"/>
    </location>
</feature>
<dbReference type="Pfam" id="PF08281">
    <property type="entry name" value="Sigma70_r4_2"/>
    <property type="match status" value="1"/>
</dbReference>
<dbReference type="InterPro" id="IPR013325">
    <property type="entry name" value="RNA_pol_sigma_r2"/>
</dbReference>
<proteinExistence type="inferred from homology"/>
<evidence type="ECO:0000313" key="10">
    <source>
        <dbReference type="Proteomes" id="UP001235133"/>
    </source>
</evidence>
<dbReference type="Gene3D" id="1.10.10.10">
    <property type="entry name" value="Winged helix-like DNA-binding domain superfamily/Winged helix DNA-binding domain"/>
    <property type="match status" value="1"/>
</dbReference>
<organism evidence="9 10">
    <name type="scientific">Microbacterium psychrotolerans</name>
    <dbReference type="NCBI Taxonomy" id="3068321"/>
    <lineage>
        <taxon>Bacteria</taxon>
        <taxon>Bacillati</taxon>
        <taxon>Actinomycetota</taxon>
        <taxon>Actinomycetes</taxon>
        <taxon>Micrococcales</taxon>
        <taxon>Microbacteriaceae</taxon>
        <taxon>Microbacterium</taxon>
    </lineage>
</organism>
<evidence type="ECO:0000313" key="9">
    <source>
        <dbReference type="EMBL" id="MDQ7880380.1"/>
    </source>
</evidence>
<dbReference type="InterPro" id="IPR046531">
    <property type="entry name" value="DUF6596"/>
</dbReference>
<dbReference type="Pfam" id="PF20239">
    <property type="entry name" value="DUF6596"/>
    <property type="match status" value="1"/>
</dbReference>
<feature type="compositionally biased region" description="Pro residues" evidence="6">
    <location>
        <begin position="1"/>
        <end position="11"/>
    </location>
</feature>
<evidence type="ECO:0000256" key="6">
    <source>
        <dbReference type="SAM" id="MobiDB-lite"/>
    </source>
</evidence>
<evidence type="ECO:0000256" key="2">
    <source>
        <dbReference type="ARBA" id="ARBA00023015"/>
    </source>
</evidence>
<feature type="coiled-coil region" evidence="5">
    <location>
        <begin position="411"/>
        <end position="438"/>
    </location>
</feature>
<keyword evidence="10" id="KW-1185">Reference proteome</keyword>
<dbReference type="SUPFAM" id="SSF88946">
    <property type="entry name" value="Sigma2 domain of RNA polymerase sigma factors"/>
    <property type="match status" value="1"/>
</dbReference>
<evidence type="ECO:0000256" key="1">
    <source>
        <dbReference type="ARBA" id="ARBA00010641"/>
    </source>
</evidence>
<evidence type="ECO:0000256" key="5">
    <source>
        <dbReference type="SAM" id="Coils"/>
    </source>
</evidence>
<keyword evidence="3" id="KW-0731">Sigma factor</keyword>
<gene>
    <name evidence="9" type="ORF">Q9R08_20505</name>
</gene>
<dbReference type="SUPFAM" id="SSF88659">
    <property type="entry name" value="Sigma3 and sigma4 domains of RNA polymerase sigma factors"/>
    <property type="match status" value="1"/>
</dbReference>
<comment type="similarity">
    <text evidence="1">Belongs to the sigma-70 factor family. ECF subfamily.</text>
</comment>
<feature type="region of interest" description="Disordered" evidence="6">
    <location>
        <begin position="1"/>
        <end position="39"/>
    </location>
</feature>
<name>A0ABU0Z8W9_9MICO</name>
<dbReference type="EMBL" id="JAVFWO010000010">
    <property type="protein sequence ID" value="MDQ7880380.1"/>
    <property type="molecule type" value="Genomic_DNA"/>
</dbReference>
<evidence type="ECO:0000256" key="3">
    <source>
        <dbReference type="ARBA" id="ARBA00023082"/>
    </source>
</evidence>
<dbReference type="PANTHER" id="PTHR47756">
    <property type="entry name" value="BLL6612 PROTEIN-RELATED"/>
    <property type="match status" value="1"/>
</dbReference>
<evidence type="ECO:0000259" key="8">
    <source>
        <dbReference type="Pfam" id="PF20239"/>
    </source>
</evidence>
<dbReference type="InterPro" id="IPR013249">
    <property type="entry name" value="RNA_pol_sigma70_r4_t2"/>
</dbReference>
<accession>A0ABU0Z8W9</accession>
<sequence>MPEPVPAPPPGDVGASLPVSGRVDPAAAGSGADAAHPSEARAAASDRLLAAVVREESARITAALTVAFASFDVAEEAVAEAVEEALRDWRARGIPPKPGAWLMQAARHNALDRVRRERVLRDKVALLAPVPTAGSTPADERLPLLFGCCHPALAPDAQLALTLRAVCGLTTAQIARATFSAEPTTGQRISRAKRKIAESGIPLRVPQGADAAARLDLVLTVVSVMYSEAHFAAGADAAADRDLADDALWLARVVAEALPRAAEAHGLLALLRFHRARESARSVDGELVLLADQDRSRWDAELLGEARTSLERAARLRRPGRWQLHAAIAACHADAADAASTDWLQVLTLYDMLLAYDRSPVVRLNRAVALARVEGAAVALAEVDALAEPLARSHLWHAVRASLLRDLGRDDEALAADLRALELTANEAERRLLAARAGR</sequence>
<keyword evidence="2" id="KW-0805">Transcription regulation</keyword>
<dbReference type="PANTHER" id="PTHR47756:SF2">
    <property type="entry name" value="BLL6612 PROTEIN"/>
    <property type="match status" value="1"/>
</dbReference>